<evidence type="ECO:0000313" key="3">
    <source>
        <dbReference type="Proteomes" id="UP001140076"/>
    </source>
</evidence>
<accession>A0A9X3NN97</accession>
<feature type="region of interest" description="Disordered" evidence="1">
    <location>
        <begin position="1"/>
        <end position="75"/>
    </location>
</feature>
<comment type="caution">
    <text evidence="2">The sequence shown here is derived from an EMBL/GenBank/DDBJ whole genome shotgun (WGS) entry which is preliminary data.</text>
</comment>
<protein>
    <submittedName>
        <fullName evidence="2">Uncharacterized protein</fullName>
    </submittedName>
</protein>
<proteinExistence type="predicted"/>
<dbReference type="AlphaFoldDB" id="A0A9X3NN97"/>
<evidence type="ECO:0000256" key="1">
    <source>
        <dbReference type="SAM" id="MobiDB-lite"/>
    </source>
</evidence>
<dbReference type="RefSeq" id="WP_270073343.1">
    <property type="nucleotide sequence ID" value="NZ_JAJAQC010000030.1"/>
</dbReference>
<dbReference type="EMBL" id="JAJAQC010000030">
    <property type="protein sequence ID" value="MDA0566080.1"/>
    <property type="molecule type" value="Genomic_DNA"/>
</dbReference>
<keyword evidence="3" id="KW-1185">Reference proteome</keyword>
<reference evidence="2" key="1">
    <citation type="submission" date="2021-10" db="EMBL/GenBank/DDBJ databases">
        <title>Streptomonospora sp. nov., isolated from mangrove soil.</title>
        <authorList>
            <person name="Chen X."/>
            <person name="Ge X."/>
            <person name="Liu W."/>
        </authorList>
    </citation>
    <scope>NUCLEOTIDE SEQUENCE</scope>
    <source>
        <strain evidence="2">S1-112</strain>
    </source>
</reference>
<dbReference type="Proteomes" id="UP001140076">
    <property type="component" value="Unassembled WGS sequence"/>
</dbReference>
<organism evidence="2 3">
    <name type="scientific">Streptomonospora mangrovi</name>
    <dbReference type="NCBI Taxonomy" id="2883123"/>
    <lineage>
        <taxon>Bacteria</taxon>
        <taxon>Bacillati</taxon>
        <taxon>Actinomycetota</taxon>
        <taxon>Actinomycetes</taxon>
        <taxon>Streptosporangiales</taxon>
        <taxon>Nocardiopsidaceae</taxon>
        <taxon>Streptomonospora</taxon>
    </lineage>
</organism>
<feature type="compositionally biased region" description="Low complexity" evidence="1">
    <location>
        <begin position="45"/>
        <end position="57"/>
    </location>
</feature>
<gene>
    <name evidence="2" type="ORF">LG943_17425</name>
</gene>
<name>A0A9X3NN97_9ACTN</name>
<evidence type="ECO:0000313" key="2">
    <source>
        <dbReference type="EMBL" id="MDA0566080.1"/>
    </source>
</evidence>
<sequence length="205" mass="20885">MSRDDTSGPRPDPGLLWAEATGLSRAEGAGLPRAGGTGSLRADDAGSPGAAGPADPAPESESESGSESAAPYAMSPQTRAAARAAYAMRVDPAVLAGVSADSVETPATGIRAAALLADGPRYVTFHAPGMTIGLEITPRAEHCDVVGRVSPPGPTSVRVRHPRSTTSHTVDAYGTFIARAVPRGPVSLLLDRPEDAPIATEWLSV</sequence>